<dbReference type="EMBL" id="BARS01008788">
    <property type="protein sequence ID" value="GAF67304.1"/>
    <property type="molecule type" value="Genomic_DNA"/>
</dbReference>
<dbReference type="AlphaFoldDB" id="X0RED9"/>
<proteinExistence type="predicted"/>
<organism evidence="1">
    <name type="scientific">marine sediment metagenome</name>
    <dbReference type="NCBI Taxonomy" id="412755"/>
    <lineage>
        <taxon>unclassified sequences</taxon>
        <taxon>metagenomes</taxon>
        <taxon>ecological metagenomes</taxon>
    </lineage>
</organism>
<name>X0RED9_9ZZZZ</name>
<comment type="caution">
    <text evidence="1">The sequence shown here is derived from an EMBL/GenBank/DDBJ whole genome shotgun (WGS) entry which is preliminary data.</text>
</comment>
<protein>
    <submittedName>
        <fullName evidence="1">Uncharacterized protein</fullName>
    </submittedName>
</protein>
<evidence type="ECO:0000313" key="1">
    <source>
        <dbReference type="EMBL" id="GAF67304.1"/>
    </source>
</evidence>
<accession>X0RED9</accession>
<sequence>IEQQEAMRKKAVESGYADIEIDALHKKIKNLLPKLKILEKSLKIPQEKSLFISSGEQNGYKIILQIAFGESIKSISERYIYDGKAILYTDAEGTVLNKVEFRFLRINPLGYSFKEEGRSLVNPTPNFFEDNQQIDKNEDLILEYFERTNPDEGFVKKHETTISDIIFIDKRLKLLETYRKFLRRTKKMIKRKVYDFDLQDRVRVQYMLEFQ</sequence>
<reference evidence="1" key="1">
    <citation type="journal article" date="2014" name="Front. Microbiol.">
        <title>High frequency of phylogenetically diverse reductive dehalogenase-homologous genes in deep subseafloor sedimentary metagenomes.</title>
        <authorList>
            <person name="Kawai M."/>
            <person name="Futagami T."/>
            <person name="Toyoda A."/>
            <person name="Takaki Y."/>
            <person name="Nishi S."/>
            <person name="Hori S."/>
            <person name="Arai W."/>
            <person name="Tsubouchi T."/>
            <person name="Morono Y."/>
            <person name="Uchiyama I."/>
            <person name="Ito T."/>
            <person name="Fujiyama A."/>
            <person name="Inagaki F."/>
            <person name="Takami H."/>
        </authorList>
    </citation>
    <scope>NUCLEOTIDE SEQUENCE</scope>
    <source>
        <strain evidence="1">Expedition CK06-06</strain>
    </source>
</reference>
<feature type="non-terminal residue" evidence="1">
    <location>
        <position position="1"/>
    </location>
</feature>
<gene>
    <name evidence="1" type="ORF">S01H1_16681</name>
</gene>